<dbReference type="Pfam" id="PF03008">
    <property type="entry name" value="DUF234"/>
    <property type="match status" value="1"/>
</dbReference>
<name>A0A2N5J4E1_9BIFI</name>
<dbReference type="InterPro" id="IPR036390">
    <property type="entry name" value="WH_DNA-bd_sf"/>
</dbReference>
<dbReference type="RefSeq" id="WP_101621993.1">
    <property type="nucleotide sequence ID" value="NZ_NMWT01000009.1"/>
</dbReference>
<dbReference type="SUPFAM" id="SSF52980">
    <property type="entry name" value="Restriction endonuclease-like"/>
    <property type="match status" value="1"/>
</dbReference>
<dbReference type="OrthoDB" id="9813134at2"/>
<dbReference type="AlphaFoldDB" id="A0A2N5J4E1"/>
<proteinExistence type="predicted"/>
<dbReference type="SUPFAM" id="SSF52540">
    <property type="entry name" value="P-loop containing nucleoside triphosphate hydrolases"/>
    <property type="match status" value="1"/>
</dbReference>
<keyword evidence="4" id="KW-1185">Reference proteome</keyword>
<protein>
    <submittedName>
        <fullName evidence="3">ATPase AAA</fullName>
    </submittedName>
</protein>
<evidence type="ECO:0000313" key="3">
    <source>
        <dbReference type="EMBL" id="PLS29063.1"/>
    </source>
</evidence>
<feature type="domain" description="ATPase" evidence="1">
    <location>
        <begin position="3"/>
        <end position="208"/>
    </location>
</feature>
<sequence>MVFIGRDDDLAFLQDCYDDAKAQLVILYGRRRIGKTETLVHFSQDKPTLFFVAQTGTKEEQLAEFTQRMAVQGAPAGKYLSRYANWSDALGDLTELPEPADGRRRLVIIDEFPYLVKSDPTLPSVLQNLWDHRLRHENLMIVLCGSAMSFIEKEILSEKAPLYGRATGVLKMLPMPYWDAVRFFPDYSAEDKALAYAILGGVPQYLATFDPERPLAWNLKRYVLRRGAALYAEPDVLMREEFRETAKYNTIIRAIALGDTKLNDIATHTLIPIGTLGFYLSSLMEVGIVEREFPVTAKLAEQAKGTRGLYRLADDFFRFWYSFVYPNRSELESGDMDGVYEEVVAPALHDFAASAFERMCREWLRRQSLRGKLPYRVNRVGRWWDKTDEIDVVALDRTGRKAIAGECKFRNNPMDPAMLDVLRARAAKLKVDERLLMMFSLHGFTPQLDAIAAADDAVRLVGMSDLFD</sequence>
<dbReference type="GO" id="GO:0005524">
    <property type="term" value="F:ATP binding"/>
    <property type="evidence" value="ECO:0007669"/>
    <property type="project" value="InterPro"/>
</dbReference>
<dbReference type="InterPro" id="IPR011335">
    <property type="entry name" value="Restrct_endonuc-II-like"/>
</dbReference>
<dbReference type="PANTHER" id="PTHR34704">
    <property type="entry name" value="ATPASE"/>
    <property type="match status" value="1"/>
</dbReference>
<dbReference type="Pfam" id="PF01637">
    <property type="entry name" value="ATPase_2"/>
    <property type="match status" value="1"/>
</dbReference>
<evidence type="ECO:0000259" key="2">
    <source>
        <dbReference type="Pfam" id="PF03008"/>
    </source>
</evidence>
<gene>
    <name evidence="3" type="ORF">Uis4E_0797</name>
</gene>
<reference evidence="3 4" key="1">
    <citation type="submission" date="2017-07" db="EMBL/GenBank/DDBJ databases">
        <title>Bifidobacterium novel species.</title>
        <authorList>
            <person name="Lugli G.A."/>
            <person name="Milani C."/>
            <person name="Duranti S."/>
            <person name="Mangifesta M."/>
        </authorList>
    </citation>
    <scope>NUCLEOTIDE SEQUENCE [LARGE SCALE GENOMIC DNA]</scope>
    <source>
        <strain evidence="3 4">77</strain>
    </source>
</reference>
<comment type="caution">
    <text evidence="3">The sequence shown here is derived from an EMBL/GenBank/DDBJ whole genome shotgun (WGS) entry which is preliminary data.</text>
</comment>
<dbReference type="InterPro" id="IPR027417">
    <property type="entry name" value="P-loop_NTPase"/>
</dbReference>
<dbReference type="PANTHER" id="PTHR34704:SF1">
    <property type="entry name" value="ATPASE"/>
    <property type="match status" value="1"/>
</dbReference>
<evidence type="ECO:0000313" key="4">
    <source>
        <dbReference type="Proteomes" id="UP000235034"/>
    </source>
</evidence>
<organism evidence="3 4">
    <name type="scientific">Bifidobacterium parmae</name>
    <dbReference type="NCBI Taxonomy" id="361854"/>
    <lineage>
        <taxon>Bacteria</taxon>
        <taxon>Bacillati</taxon>
        <taxon>Actinomycetota</taxon>
        <taxon>Actinomycetes</taxon>
        <taxon>Bifidobacteriales</taxon>
        <taxon>Bifidobacteriaceae</taxon>
        <taxon>Bifidobacterium</taxon>
    </lineage>
</organism>
<dbReference type="Gene3D" id="3.40.50.300">
    <property type="entry name" value="P-loop containing nucleotide triphosphate hydrolases"/>
    <property type="match status" value="1"/>
</dbReference>
<dbReference type="InterPro" id="IPR011579">
    <property type="entry name" value="ATPase_dom"/>
</dbReference>
<feature type="domain" description="DUF234" evidence="2">
    <location>
        <begin position="320"/>
        <end position="411"/>
    </location>
</feature>
<evidence type="ECO:0000259" key="1">
    <source>
        <dbReference type="Pfam" id="PF01637"/>
    </source>
</evidence>
<dbReference type="EMBL" id="NMWT01000009">
    <property type="protein sequence ID" value="PLS29063.1"/>
    <property type="molecule type" value="Genomic_DNA"/>
</dbReference>
<accession>A0A2N5J4E1</accession>
<dbReference type="Proteomes" id="UP000235034">
    <property type="component" value="Unassembled WGS sequence"/>
</dbReference>
<dbReference type="InterPro" id="IPR004256">
    <property type="entry name" value="DUF234"/>
</dbReference>
<dbReference type="SUPFAM" id="SSF46785">
    <property type="entry name" value="Winged helix' DNA-binding domain"/>
    <property type="match status" value="1"/>
</dbReference>